<feature type="compositionally biased region" description="Polar residues" evidence="1">
    <location>
        <begin position="311"/>
        <end position="328"/>
    </location>
</feature>
<accession>A0ABR0VA58</accession>
<name>A0ABR0VA58_REHGL</name>
<proteinExistence type="predicted"/>
<feature type="compositionally biased region" description="Low complexity" evidence="1">
    <location>
        <begin position="36"/>
        <end position="49"/>
    </location>
</feature>
<comment type="caution">
    <text evidence="2">The sequence shown here is derived from an EMBL/GenBank/DDBJ whole genome shotgun (WGS) entry which is preliminary data.</text>
</comment>
<feature type="compositionally biased region" description="Low complexity" evidence="1">
    <location>
        <begin position="7"/>
        <end position="27"/>
    </location>
</feature>
<dbReference type="PANTHER" id="PTHR33472:SF24">
    <property type="entry name" value="VEGETATIVE CELL WALL PROTEIN GP1-LIKE"/>
    <property type="match status" value="1"/>
</dbReference>
<feature type="compositionally biased region" description="Low complexity" evidence="1">
    <location>
        <begin position="221"/>
        <end position="233"/>
    </location>
</feature>
<feature type="region of interest" description="Disordered" evidence="1">
    <location>
        <begin position="432"/>
        <end position="462"/>
    </location>
</feature>
<organism evidence="2 3">
    <name type="scientific">Rehmannia glutinosa</name>
    <name type="common">Chinese foxglove</name>
    <dbReference type="NCBI Taxonomy" id="99300"/>
    <lineage>
        <taxon>Eukaryota</taxon>
        <taxon>Viridiplantae</taxon>
        <taxon>Streptophyta</taxon>
        <taxon>Embryophyta</taxon>
        <taxon>Tracheophyta</taxon>
        <taxon>Spermatophyta</taxon>
        <taxon>Magnoliopsida</taxon>
        <taxon>eudicotyledons</taxon>
        <taxon>Gunneridae</taxon>
        <taxon>Pentapetalae</taxon>
        <taxon>asterids</taxon>
        <taxon>lamiids</taxon>
        <taxon>Lamiales</taxon>
        <taxon>Orobanchaceae</taxon>
        <taxon>Rehmannieae</taxon>
        <taxon>Rehmannia</taxon>
    </lineage>
</organism>
<sequence length="578" mass="61878">MGDRRPSSSSAFSFRFWPGRRTPATQTPSPPPPPATTNSAPTIAPVVTQTPPPPPPATTNSAPTTTTTAESQATSRQSTTSTTTAPPAAETQTPSSQSTTIASSPSPPNPTTPTDPNPNPKTPPPSQPATTTLTSPKDEPKNSSPSSTKAPSPSKPTSPSRRTAQSRSPPQPSSPAKSPSRVAPQARSITSSSPSQMGSHNSRTPNTPQRAPQPRSPSLNSRSPKQTSPSSSPKGTHLSSPSKESRETNQDISPSSEPQTLASGEKDSKPVASQQEPQLKAEVKSDTVDDFNGVDDGTNFKHNEVKVMPSKPSQLGTTTTISQSPDKPTQTEKLDSSFINGGNEPLKAMPEEKKEVKEMVQARKTEANEVTKKEIMDDISTIVNQTAIGGTKNAIYDRHVSIITLAGENRGASMQMGYNSSKGVHIHRGYKIKPDENAEATTDGEGSFKGKQSEDAKATEDQPTEAYVNNNAQGINNSIVFNASIAERNPGVHMVVTHVPKEPIQSSEKTSPLETRKAEFNMSRAEKLTYEPTVRRRCLKGLLLETSDSDPENPEKPRRHGCRVGCQRKEKENDIDVL</sequence>
<feature type="compositionally biased region" description="Pro residues" evidence="1">
    <location>
        <begin position="105"/>
        <end position="127"/>
    </location>
</feature>
<feature type="region of interest" description="Disordered" evidence="1">
    <location>
        <begin position="545"/>
        <end position="578"/>
    </location>
</feature>
<keyword evidence="3" id="KW-1185">Reference proteome</keyword>
<evidence type="ECO:0000313" key="3">
    <source>
        <dbReference type="Proteomes" id="UP001318860"/>
    </source>
</evidence>
<feature type="compositionally biased region" description="Polar residues" evidence="1">
    <location>
        <begin position="250"/>
        <end position="262"/>
    </location>
</feature>
<feature type="compositionally biased region" description="Basic and acidic residues" evidence="1">
    <location>
        <begin position="567"/>
        <end position="578"/>
    </location>
</feature>
<dbReference type="Proteomes" id="UP001318860">
    <property type="component" value="Unassembled WGS sequence"/>
</dbReference>
<dbReference type="EMBL" id="JABTTQ020001406">
    <property type="protein sequence ID" value="KAK6131206.1"/>
    <property type="molecule type" value="Genomic_DNA"/>
</dbReference>
<evidence type="ECO:0000256" key="1">
    <source>
        <dbReference type="SAM" id="MobiDB-lite"/>
    </source>
</evidence>
<evidence type="ECO:0000313" key="2">
    <source>
        <dbReference type="EMBL" id="KAK6131206.1"/>
    </source>
</evidence>
<feature type="compositionally biased region" description="Low complexity" evidence="1">
    <location>
        <begin position="58"/>
        <end position="104"/>
    </location>
</feature>
<feature type="compositionally biased region" description="Low complexity" evidence="1">
    <location>
        <begin position="143"/>
        <end position="181"/>
    </location>
</feature>
<feature type="compositionally biased region" description="Basic and acidic residues" evidence="1">
    <location>
        <begin position="446"/>
        <end position="460"/>
    </location>
</feature>
<dbReference type="PANTHER" id="PTHR33472">
    <property type="entry name" value="OS01G0106600 PROTEIN"/>
    <property type="match status" value="1"/>
</dbReference>
<reference evidence="2 3" key="1">
    <citation type="journal article" date="2021" name="Comput. Struct. Biotechnol. J.">
        <title>De novo genome assembly of the potent medicinal plant Rehmannia glutinosa using nanopore technology.</title>
        <authorList>
            <person name="Ma L."/>
            <person name="Dong C."/>
            <person name="Song C."/>
            <person name="Wang X."/>
            <person name="Zheng X."/>
            <person name="Niu Y."/>
            <person name="Chen S."/>
            <person name="Feng W."/>
        </authorList>
    </citation>
    <scope>NUCLEOTIDE SEQUENCE [LARGE SCALE GENOMIC DNA]</scope>
    <source>
        <strain evidence="2">DH-2019</strain>
    </source>
</reference>
<feature type="compositionally biased region" description="Polar residues" evidence="1">
    <location>
        <begin position="187"/>
        <end position="220"/>
    </location>
</feature>
<protein>
    <submittedName>
        <fullName evidence="2">Uncharacterized protein</fullName>
    </submittedName>
</protein>
<gene>
    <name evidence="2" type="ORF">DH2020_035050</name>
</gene>
<feature type="region of interest" description="Disordered" evidence="1">
    <location>
        <begin position="1"/>
        <end position="352"/>
    </location>
</feature>